<dbReference type="InterPro" id="IPR013783">
    <property type="entry name" value="Ig-like_fold"/>
</dbReference>
<dbReference type="SMART" id="SM00409">
    <property type="entry name" value="IG"/>
    <property type="match status" value="2"/>
</dbReference>
<dbReference type="PANTHER" id="PTHR11640">
    <property type="entry name" value="NEPHRIN"/>
    <property type="match status" value="1"/>
</dbReference>
<feature type="domain" description="Ig-like" evidence="6">
    <location>
        <begin position="198"/>
        <end position="302"/>
    </location>
</feature>
<dbReference type="InterPro" id="IPR007110">
    <property type="entry name" value="Ig-like_dom"/>
</dbReference>
<dbReference type="GO" id="GO:0005911">
    <property type="term" value="C:cell-cell junction"/>
    <property type="evidence" value="ECO:0007669"/>
    <property type="project" value="TreeGrafter"/>
</dbReference>
<keyword evidence="4" id="KW-0325">Glycoprotein</keyword>
<dbReference type="InterPro" id="IPR051275">
    <property type="entry name" value="Cell_adhesion_signaling"/>
</dbReference>
<dbReference type="InterPro" id="IPR003006">
    <property type="entry name" value="Ig/MHC_CS"/>
</dbReference>
<proteinExistence type="predicted"/>
<dbReference type="Proteomes" id="UP000230750">
    <property type="component" value="Unassembled WGS sequence"/>
</dbReference>
<dbReference type="CDD" id="cd00096">
    <property type="entry name" value="Ig"/>
    <property type="match status" value="1"/>
</dbReference>
<accession>A0A2G8JX19</accession>
<sequence>NTVQRQTKLAKVGFSTEITCSIDFLDRNYFVIWYKNGKYLFEHEPRMSLNLSRDGRIYTRNEQEDIALLRIQNVSVRDAGEYHCKAVHTSVGKPMFHYWKINVQDGPILSPIRSVRENETFSAQCCVTFTYSTEPVKYLWSIGNPLTTTFSDNFGGNLTCSNVSFTAVRAFHNKLVVCTVENELNSSTHERINLMLPPTMKLQINGHDTNATAVLANGTHVNITCYAIDSTTKAYISWNCNEKTCPSEGSLSNDMHEKLNNATREFFTADSTINYTAMQNEDVICTAGIYGDRNWTKSVKISVF</sequence>
<dbReference type="Gene3D" id="2.60.40.10">
    <property type="entry name" value="Immunoglobulins"/>
    <property type="match status" value="3"/>
</dbReference>
<dbReference type="PROSITE" id="PS00290">
    <property type="entry name" value="IG_MHC"/>
    <property type="match status" value="1"/>
</dbReference>
<keyword evidence="8" id="KW-1185">Reference proteome</keyword>
<keyword evidence="2" id="KW-0472">Membrane</keyword>
<dbReference type="SUPFAM" id="SSF48726">
    <property type="entry name" value="Immunoglobulin"/>
    <property type="match status" value="1"/>
</dbReference>
<dbReference type="Pfam" id="PF13927">
    <property type="entry name" value="Ig_3"/>
    <property type="match status" value="1"/>
</dbReference>
<name>A0A2G8JX19_STIJA</name>
<dbReference type="PANTHER" id="PTHR11640:SF31">
    <property type="entry name" value="IRREGULAR CHIASM C-ROUGHEST PROTEIN-RELATED"/>
    <property type="match status" value="1"/>
</dbReference>
<evidence type="ECO:0000256" key="1">
    <source>
        <dbReference type="ARBA" id="ARBA00004479"/>
    </source>
</evidence>
<dbReference type="GO" id="GO:0098609">
    <property type="term" value="P:cell-cell adhesion"/>
    <property type="evidence" value="ECO:0007669"/>
    <property type="project" value="TreeGrafter"/>
</dbReference>
<dbReference type="GO" id="GO:0050839">
    <property type="term" value="F:cell adhesion molecule binding"/>
    <property type="evidence" value="ECO:0007669"/>
    <property type="project" value="TreeGrafter"/>
</dbReference>
<dbReference type="InterPro" id="IPR003599">
    <property type="entry name" value="Ig_sub"/>
</dbReference>
<dbReference type="EMBL" id="MRZV01001148">
    <property type="protein sequence ID" value="PIK40225.1"/>
    <property type="molecule type" value="Genomic_DNA"/>
</dbReference>
<keyword evidence="3" id="KW-1015">Disulfide bond</keyword>
<evidence type="ECO:0000259" key="6">
    <source>
        <dbReference type="PROSITE" id="PS50835"/>
    </source>
</evidence>
<protein>
    <submittedName>
        <fullName evidence="7">Putative hemicentin-1-like</fullName>
    </submittedName>
</protein>
<evidence type="ECO:0000256" key="3">
    <source>
        <dbReference type="ARBA" id="ARBA00023157"/>
    </source>
</evidence>
<comment type="caution">
    <text evidence="7">The sequence shown here is derived from an EMBL/GenBank/DDBJ whole genome shotgun (WGS) entry which is preliminary data.</text>
</comment>
<keyword evidence="5" id="KW-0393">Immunoglobulin domain</keyword>
<evidence type="ECO:0000256" key="5">
    <source>
        <dbReference type="ARBA" id="ARBA00023319"/>
    </source>
</evidence>
<dbReference type="PROSITE" id="PS50835">
    <property type="entry name" value="IG_LIKE"/>
    <property type="match status" value="2"/>
</dbReference>
<gene>
    <name evidence="7" type="ORF">BSL78_22932</name>
</gene>
<comment type="subcellular location">
    <subcellularLocation>
        <location evidence="1">Membrane</location>
        <topology evidence="1">Single-pass type I membrane protein</topology>
    </subcellularLocation>
</comment>
<dbReference type="AlphaFoldDB" id="A0A2G8JX19"/>
<evidence type="ECO:0000313" key="8">
    <source>
        <dbReference type="Proteomes" id="UP000230750"/>
    </source>
</evidence>
<evidence type="ECO:0000256" key="2">
    <source>
        <dbReference type="ARBA" id="ARBA00023136"/>
    </source>
</evidence>
<feature type="domain" description="Ig-like" evidence="6">
    <location>
        <begin position="1"/>
        <end position="90"/>
    </location>
</feature>
<dbReference type="InterPro" id="IPR036179">
    <property type="entry name" value="Ig-like_dom_sf"/>
</dbReference>
<feature type="non-terminal residue" evidence="7">
    <location>
        <position position="1"/>
    </location>
</feature>
<organism evidence="7 8">
    <name type="scientific">Stichopus japonicus</name>
    <name type="common">Sea cucumber</name>
    <dbReference type="NCBI Taxonomy" id="307972"/>
    <lineage>
        <taxon>Eukaryota</taxon>
        <taxon>Metazoa</taxon>
        <taxon>Echinodermata</taxon>
        <taxon>Eleutherozoa</taxon>
        <taxon>Echinozoa</taxon>
        <taxon>Holothuroidea</taxon>
        <taxon>Aspidochirotacea</taxon>
        <taxon>Aspidochirotida</taxon>
        <taxon>Stichopodidae</taxon>
        <taxon>Apostichopus</taxon>
    </lineage>
</organism>
<reference evidence="7 8" key="1">
    <citation type="journal article" date="2017" name="PLoS Biol.">
        <title>The sea cucumber genome provides insights into morphological evolution and visceral regeneration.</title>
        <authorList>
            <person name="Zhang X."/>
            <person name="Sun L."/>
            <person name="Yuan J."/>
            <person name="Sun Y."/>
            <person name="Gao Y."/>
            <person name="Zhang L."/>
            <person name="Li S."/>
            <person name="Dai H."/>
            <person name="Hamel J.F."/>
            <person name="Liu C."/>
            <person name="Yu Y."/>
            <person name="Liu S."/>
            <person name="Lin W."/>
            <person name="Guo K."/>
            <person name="Jin S."/>
            <person name="Xu P."/>
            <person name="Storey K.B."/>
            <person name="Huan P."/>
            <person name="Zhang T."/>
            <person name="Zhou Y."/>
            <person name="Zhang J."/>
            <person name="Lin C."/>
            <person name="Li X."/>
            <person name="Xing L."/>
            <person name="Huo D."/>
            <person name="Sun M."/>
            <person name="Wang L."/>
            <person name="Mercier A."/>
            <person name="Li F."/>
            <person name="Yang H."/>
            <person name="Xiang J."/>
        </authorList>
    </citation>
    <scope>NUCLEOTIDE SEQUENCE [LARGE SCALE GENOMIC DNA]</scope>
    <source>
        <strain evidence="7">Shaxun</strain>
        <tissue evidence="7">Muscle</tissue>
    </source>
</reference>
<dbReference type="GO" id="GO:0005886">
    <property type="term" value="C:plasma membrane"/>
    <property type="evidence" value="ECO:0007669"/>
    <property type="project" value="TreeGrafter"/>
</dbReference>
<feature type="non-terminal residue" evidence="7">
    <location>
        <position position="304"/>
    </location>
</feature>
<evidence type="ECO:0000256" key="4">
    <source>
        <dbReference type="ARBA" id="ARBA00023180"/>
    </source>
</evidence>
<evidence type="ECO:0000313" key="7">
    <source>
        <dbReference type="EMBL" id="PIK40225.1"/>
    </source>
</evidence>